<name>A0A2H4U673_METSM</name>
<dbReference type="SUPFAM" id="SSF52218">
    <property type="entry name" value="Flavoproteins"/>
    <property type="match status" value="1"/>
</dbReference>
<accession>A0A2H4U673</accession>
<reference evidence="2 3" key="1">
    <citation type="submission" date="2016-10" db="EMBL/GenBank/DDBJ databases">
        <authorList>
            <person name="Varghese N."/>
        </authorList>
    </citation>
    <scope>NUCLEOTIDE SEQUENCE [LARGE SCALE GENOMIC DNA]</scope>
    <source>
        <strain evidence="2 3">KB11</strain>
    </source>
</reference>
<dbReference type="AlphaFoldDB" id="A0A2H4U673"/>
<dbReference type="Proteomes" id="UP000232133">
    <property type="component" value="Chromosome"/>
</dbReference>
<evidence type="ECO:0000313" key="3">
    <source>
        <dbReference type="Proteomes" id="UP000232133"/>
    </source>
</evidence>
<evidence type="ECO:0000313" key="2">
    <source>
        <dbReference type="EMBL" id="ATZ59611.1"/>
    </source>
</evidence>
<dbReference type="RefSeq" id="WP_004033947.1">
    <property type="nucleotide sequence ID" value="NZ_AP025586.1"/>
</dbReference>
<dbReference type="GO" id="GO:0010181">
    <property type="term" value="F:FMN binding"/>
    <property type="evidence" value="ECO:0007669"/>
    <property type="project" value="InterPro"/>
</dbReference>
<proteinExistence type="predicted"/>
<dbReference type="Gene3D" id="3.40.50.360">
    <property type="match status" value="1"/>
</dbReference>
<dbReference type="PANTHER" id="PTHR39201">
    <property type="entry name" value="EXPORTED PROTEIN-RELATED"/>
    <property type="match status" value="1"/>
</dbReference>
<sequence>MSGDLILYFSRAGENYYEGDLKVVEKGNTEVVADYIKEITNGDVFKVEPEIPYPEDYMECTEVTKNEKNGRVLKETLEDVGDYEGVYIGFPIWWGKMPIVFESQLDKLDFKGKVVKPFVTHEGSGFGKSKKQLKKLCKGADIRNGLEIKGSDVLGSKDKVKCWINDNL</sequence>
<feature type="domain" description="Flavodoxin-like" evidence="1">
    <location>
        <begin position="26"/>
        <end position="166"/>
    </location>
</feature>
<dbReference type="GeneID" id="78816686"/>
<dbReference type="PANTHER" id="PTHR39201:SF1">
    <property type="entry name" value="FLAVODOXIN-LIKE DOMAIN-CONTAINING PROTEIN"/>
    <property type="match status" value="1"/>
</dbReference>
<organism evidence="2 3">
    <name type="scientific">Methanobrevibacter smithii</name>
    <dbReference type="NCBI Taxonomy" id="2173"/>
    <lineage>
        <taxon>Archaea</taxon>
        <taxon>Methanobacteriati</taxon>
        <taxon>Methanobacteriota</taxon>
        <taxon>Methanomada group</taxon>
        <taxon>Methanobacteria</taxon>
        <taxon>Methanobacteriales</taxon>
        <taxon>Methanobacteriaceae</taxon>
        <taxon>Methanobrevibacter</taxon>
    </lineage>
</organism>
<dbReference type="Pfam" id="PF12682">
    <property type="entry name" value="Flavodoxin_4"/>
    <property type="match status" value="1"/>
</dbReference>
<protein>
    <submittedName>
        <fullName evidence="2">Flavodoxin</fullName>
    </submittedName>
</protein>
<dbReference type="OMA" id="AGENYYY"/>
<dbReference type="InterPro" id="IPR008254">
    <property type="entry name" value="Flavodoxin/NO_synth"/>
</dbReference>
<evidence type="ECO:0000259" key="1">
    <source>
        <dbReference type="Pfam" id="PF12682"/>
    </source>
</evidence>
<gene>
    <name evidence="2" type="ORF">BK798_03845</name>
</gene>
<dbReference type="EMBL" id="CP017803">
    <property type="protein sequence ID" value="ATZ59611.1"/>
    <property type="molecule type" value="Genomic_DNA"/>
</dbReference>
<dbReference type="InterPro" id="IPR029039">
    <property type="entry name" value="Flavoprotein-like_sf"/>
</dbReference>